<feature type="compositionally biased region" description="Low complexity" evidence="1">
    <location>
        <begin position="1"/>
        <end position="16"/>
    </location>
</feature>
<feature type="region of interest" description="Disordered" evidence="1">
    <location>
        <begin position="1"/>
        <end position="175"/>
    </location>
</feature>
<dbReference type="EMBL" id="ML769613">
    <property type="protein sequence ID" value="KAE9391760.1"/>
    <property type="molecule type" value="Genomic_DNA"/>
</dbReference>
<organism evidence="2 3">
    <name type="scientific">Gymnopus androsaceus JB14</name>
    <dbReference type="NCBI Taxonomy" id="1447944"/>
    <lineage>
        <taxon>Eukaryota</taxon>
        <taxon>Fungi</taxon>
        <taxon>Dikarya</taxon>
        <taxon>Basidiomycota</taxon>
        <taxon>Agaricomycotina</taxon>
        <taxon>Agaricomycetes</taxon>
        <taxon>Agaricomycetidae</taxon>
        <taxon>Agaricales</taxon>
        <taxon>Marasmiineae</taxon>
        <taxon>Omphalotaceae</taxon>
        <taxon>Gymnopus</taxon>
    </lineage>
</organism>
<protein>
    <submittedName>
        <fullName evidence="2">Uncharacterized protein</fullName>
    </submittedName>
</protein>
<reference evidence="2" key="1">
    <citation type="journal article" date="2019" name="Environ. Microbiol.">
        <title>Fungal ecological strategies reflected in gene transcription - a case study of two litter decomposers.</title>
        <authorList>
            <person name="Barbi F."/>
            <person name="Kohler A."/>
            <person name="Barry K."/>
            <person name="Baskaran P."/>
            <person name="Daum C."/>
            <person name="Fauchery L."/>
            <person name="Ihrmark K."/>
            <person name="Kuo A."/>
            <person name="LaButti K."/>
            <person name="Lipzen A."/>
            <person name="Morin E."/>
            <person name="Grigoriev I.V."/>
            <person name="Henrissat B."/>
            <person name="Lindahl B."/>
            <person name="Martin F."/>
        </authorList>
    </citation>
    <scope>NUCLEOTIDE SEQUENCE</scope>
    <source>
        <strain evidence="2">JB14</strain>
    </source>
</reference>
<evidence type="ECO:0000313" key="3">
    <source>
        <dbReference type="Proteomes" id="UP000799118"/>
    </source>
</evidence>
<name>A0A6A4H258_9AGAR</name>
<evidence type="ECO:0000256" key="1">
    <source>
        <dbReference type="SAM" id="MobiDB-lite"/>
    </source>
</evidence>
<feature type="compositionally biased region" description="Polar residues" evidence="1">
    <location>
        <begin position="131"/>
        <end position="162"/>
    </location>
</feature>
<keyword evidence="3" id="KW-1185">Reference proteome</keyword>
<feature type="compositionally biased region" description="Polar residues" evidence="1">
    <location>
        <begin position="102"/>
        <end position="123"/>
    </location>
</feature>
<sequence>MAMSSLRSTSSALRSTNGQDPEKSVEGMDVDVGRSFSHPTGGDDVANSNGVEPSENEGDGSGQGRVSTTKDTHVDTTASGADVSLVFPPTTTTTTNPGTFANPDSLNAANPSDPTGASDSATTDKAAPAGQESTSGDSGLSFQQQQPSYTTQNVDQSMSSRLTLRPVEGEQNWRV</sequence>
<accession>A0A6A4H258</accession>
<proteinExistence type="predicted"/>
<dbReference type="Proteomes" id="UP000799118">
    <property type="component" value="Unassembled WGS sequence"/>
</dbReference>
<dbReference type="AlphaFoldDB" id="A0A6A4H258"/>
<gene>
    <name evidence="2" type="ORF">BT96DRAFT_1000978</name>
</gene>
<feature type="compositionally biased region" description="Low complexity" evidence="1">
    <location>
        <begin position="88"/>
        <end position="99"/>
    </location>
</feature>
<evidence type="ECO:0000313" key="2">
    <source>
        <dbReference type="EMBL" id="KAE9391760.1"/>
    </source>
</evidence>